<evidence type="ECO:0000256" key="2">
    <source>
        <dbReference type="ARBA" id="ARBA00004979"/>
    </source>
</evidence>
<comment type="similarity">
    <text evidence="3">Belongs to the threonine synthase family.</text>
</comment>
<feature type="modified residue" description="N6-(pyridoxal phosphate)lysine" evidence="12">
    <location>
        <position position="112"/>
    </location>
</feature>
<dbReference type="InterPro" id="IPR029144">
    <property type="entry name" value="Thr_synth_N"/>
</dbReference>
<dbReference type="InterPro" id="IPR004450">
    <property type="entry name" value="Thr_synthase-like"/>
</dbReference>
<dbReference type="Proteomes" id="UP000008207">
    <property type="component" value="Chromosome"/>
</dbReference>
<organism evidence="15 16">
    <name type="scientific">Methylobacterium nodulans (strain LMG 21967 / CNCM I-2342 / ORS 2060)</name>
    <dbReference type="NCBI Taxonomy" id="460265"/>
    <lineage>
        <taxon>Bacteria</taxon>
        <taxon>Pseudomonadati</taxon>
        <taxon>Pseudomonadota</taxon>
        <taxon>Alphaproteobacteria</taxon>
        <taxon>Hyphomicrobiales</taxon>
        <taxon>Methylobacteriaceae</taxon>
        <taxon>Methylobacterium</taxon>
    </lineage>
</organism>
<evidence type="ECO:0000256" key="7">
    <source>
        <dbReference type="ARBA" id="ARBA00022697"/>
    </source>
</evidence>
<keyword evidence="16" id="KW-1185">Reference proteome</keyword>
<dbReference type="Gene3D" id="3.40.50.1100">
    <property type="match status" value="2"/>
</dbReference>
<dbReference type="PANTHER" id="PTHR42690:SF1">
    <property type="entry name" value="THREONINE SYNTHASE-LIKE 2"/>
    <property type="match status" value="1"/>
</dbReference>
<evidence type="ECO:0000256" key="12">
    <source>
        <dbReference type="PIRSR" id="PIRSR604450-51"/>
    </source>
</evidence>
<dbReference type="PANTHER" id="PTHR42690">
    <property type="entry name" value="THREONINE SYNTHASE FAMILY MEMBER"/>
    <property type="match status" value="1"/>
</dbReference>
<dbReference type="Pfam" id="PF24857">
    <property type="entry name" value="THR4_C"/>
    <property type="match status" value="1"/>
</dbReference>
<comment type="pathway">
    <text evidence="2">Amino-acid biosynthesis; L-threonine biosynthesis; L-threonine from L-aspartate: step 5/5.</text>
</comment>
<evidence type="ECO:0000313" key="15">
    <source>
        <dbReference type="EMBL" id="ACL55312.1"/>
    </source>
</evidence>
<sequence length="471" mass="50411">MLHVSTRGAAAKLTFTDALLAGLARDGGLYLPERWPALDPAAIAGLAGRPYAAAAKTVLSPLVDGEIPQGDLDRMIEGAYATFRHPAVCPLVQLGDNLFLLELHHGPTLAFKDVAMQLLGRLMDHVLKARGSRATIVGATSGDTGSAAVEAFRGLDQVDVFILFPHGRVSEVQRRQMTTVDSANVHAVAVEGTFDDCQAIVKALFQHPRFAEEVRLSGVNSINWARVAAQAVYYFTSAVALGSPHRPVSFSVPTGNFGDILAGWVAKRMGLPVGRLMIATNANDILARTLASGAYEVRGVAPTTSPSMDIQVSSNFERLLFEALDREPEGLNRLMASLKQSGAFSLPPAVLERVRAEFDAAAVQEPEVAAEIRETYRSTGYVLDPHSAIGVRAGRRLLDADPATPVVALATAHAAKFPDAVEAATGQRPALPPHLADLMTRRERFAVLPNDEGAVERFIRERARILRGAAA</sequence>
<evidence type="ECO:0000259" key="13">
    <source>
        <dbReference type="Pfam" id="PF00291"/>
    </source>
</evidence>
<evidence type="ECO:0000256" key="8">
    <source>
        <dbReference type="ARBA" id="ARBA00022898"/>
    </source>
</evidence>
<dbReference type="PROSITE" id="PS00165">
    <property type="entry name" value="DEHYDRATASE_SER_THR"/>
    <property type="match status" value="1"/>
</dbReference>
<evidence type="ECO:0000256" key="9">
    <source>
        <dbReference type="ARBA" id="ARBA00023239"/>
    </source>
</evidence>
<dbReference type="GO" id="GO:0004795">
    <property type="term" value="F:threonine synthase activity"/>
    <property type="evidence" value="ECO:0007669"/>
    <property type="project" value="UniProtKB-UniRule"/>
</dbReference>
<evidence type="ECO:0000256" key="1">
    <source>
        <dbReference type="ARBA" id="ARBA00001933"/>
    </source>
</evidence>
<keyword evidence="9 15" id="KW-0456">Lyase</keyword>
<keyword evidence="6" id="KW-0028">Amino-acid biosynthesis</keyword>
<keyword evidence="8 12" id="KW-0663">Pyridoxal phosphate</keyword>
<dbReference type="HOGENOM" id="CLU_015170_1_0_5"/>
<proteinExistence type="inferred from homology"/>
<evidence type="ECO:0000259" key="14">
    <source>
        <dbReference type="Pfam" id="PF14821"/>
    </source>
</evidence>
<dbReference type="CDD" id="cd01560">
    <property type="entry name" value="Thr-synth_2"/>
    <property type="match status" value="1"/>
</dbReference>
<accession>B8I9Q9</accession>
<dbReference type="eggNOG" id="COG0498">
    <property type="taxonomic scope" value="Bacteria"/>
</dbReference>
<protein>
    <recommendedName>
        <fullName evidence="5 11">Threonine synthase</fullName>
        <ecNumber evidence="4 11">4.2.3.1</ecNumber>
    </recommendedName>
</protein>
<dbReference type="STRING" id="460265.Mnod_0268"/>
<comment type="cofactor">
    <cofactor evidence="1 12">
        <name>pyridoxal 5'-phosphate</name>
        <dbReference type="ChEBI" id="CHEBI:597326"/>
    </cofactor>
</comment>
<dbReference type="Pfam" id="PF14821">
    <property type="entry name" value="Thr_synth_N"/>
    <property type="match status" value="1"/>
</dbReference>
<evidence type="ECO:0000256" key="6">
    <source>
        <dbReference type="ARBA" id="ARBA00022605"/>
    </source>
</evidence>
<dbReference type="SUPFAM" id="SSF53686">
    <property type="entry name" value="Tryptophan synthase beta subunit-like PLP-dependent enzymes"/>
    <property type="match status" value="1"/>
</dbReference>
<dbReference type="InterPro" id="IPR037158">
    <property type="entry name" value="Thr_synth_N_sf"/>
</dbReference>
<dbReference type="RefSeq" id="WP_015927025.1">
    <property type="nucleotide sequence ID" value="NC_011894.1"/>
</dbReference>
<dbReference type="InterPro" id="IPR036052">
    <property type="entry name" value="TrpB-like_PALP_sf"/>
</dbReference>
<gene>
    <name evidence="15" type="ordered locus">Mnod_0268</name>
</gene>
<evidence type="ECO:0000256" key="4">
    <source>
        <dbReference type="ARBA" id="ARBA00013028"/>
    </source>
</evidence>
<dbReference type="EMBL" id="CP001349">
    <property type="protein sequence ID" value="ACL55312.1"/>
    <property type="molecule type" value="Genomic_DNA"/>
</dbReference>
<evidence type="ECO:0000256" key="11">
    <source>
        <dbReference type="NCBIfam" id="TIGR00260"/>
    </source>
</evidence>
<evidence type="ECO:0000256" key="3">
    <source>
        <dbReference type="ARBA" id="ARBA00005517"/>
    </source>
</evidence>
<feature type="domain" description="Threonine synthase N-terminal" evidence="14">
    <location>
        <begin position="4"/>
        <end position="80"/>
    </location>
</feature>
<dbReference type="UniPathway" id="UPA00050">
    <property type="reaction ID" value="UER00065"/>
</dbReference>
<dbReference type="GO" id="GO:0030170">
    <property type="term" value="F:pyridoxal phosphate binding"/>
    <property type="evidence" value="ECO:0007669"/>
    <property type="project" value="InterPro"/>
</dbReference>
<dbReference type="EC" id="4.2.3.1" evidence="4 11"/>
<dbReference type="OrthoDB" id="9763107at2"/>
<feature type="domain" description="Tryptophan synthase beta chain-like PALP" evidence="13">
    <location>
        <begin position="93"/>
        <end position="326"/>
    </location>
</feature>
<dbReference type="NCBIfam" id="TIGR00260">
    <property type="entry name" value="thrC"/>
    <property type="match status" value="1"/>
</dbReference>
<dbReference type="Gene3D" id="3.90.1380.10">
    <property type="entry name" value="Threonine synthase, N-terminal domain"/>
    <property type="match status" value="1"/>
</dbReference>
<dbReference type="AlphaFoldDB" id="B8I9Q9"/>
<evidence type="ECO:0000256" key="10">
    <source>
        <dbReference type="ARBA" id="ARBA00049144"/>
    </source>
</evidence>
<dbReference type="KEGG" id="mno:Mnod_0268"/>
<dbReference type="InterPro" id="IPR001926">
    <property type="entry name" value="TrpB-like_PALP"/>
</dbReference>
<keyword evidence="7" id="KW-0791">Threonine biosynthesis</keyword>
<name>B8I9Q9_METNO</name>
<dbReference type="InterPro" id="IPR051166">
    <property type="entry name" value="Threonine_Synthase"/>
</dbReference>
<dbReference type="GO" id="GO:0009088">
    <property type="term" value="P:threonine biosynthetic process"/>
    <property type="evidence" value="ECO:0007669"/>
    <property type="project" value="UniProtKB-UniRule"/>
</dbReference>
<dbReference type="InterPro" id="IPR000634">
    <property type="entry name" value="Ser/Thr_deHydtase_PyrdxlP-BS"/>
</dbReference>
<evidence type="ECO:0000256" key="5">
    <source>
        <dbReference type="ARBA" id="ARBA00018679"/>
    </source>
</evidence>
<reference evidence="15 16" key="1">
    <citation type="submission" date="2009-01" db="EMBL/GenBank/DDBJ databases">
        <title>Complete sequence of chromosome of Methylobacterium nodulans ORS 2060.</title>
        <authorList>
            <consortium name="US DOE Joint Genome Institute"/>
            <person name="Lucas S."/>
            <person name="Copeland A."/>
            <person name="Lapidus A."/>
            <person name="Glavina del Rio T."/>
            <person name="Dalin E."/>
            <person name="Tice H."/>
            <person name="Bruce D."/>
            <person name="Goodwin L."/>
            <person name="Pitluck S."/>
            <person name="Sims D."/>
            <person name="Brettin T."/>
            <person name="Detter J.C."/>
            <person name="Han C."/>
            <person name="Larimer F."/>
            <person name="Land M."/>
            <person name="Hauser L."/>
            <person name="Kyrpides N."/>
            <person name="Ivanova N."/>
            <person name="Marx C.J."/>
            <person name="Richardson P."/>
        </authorList>
    </citation>
    <scope>NUCLEOTIDE SEQUENCE [LARGE SCALE GENOMIC DNA]</scope>
    <source>
        <strain evidence="16">LMG 21967 / CNCM I-2342 / ORS 2060</strain>
    </source>
</reference>
<comment type="catalytic activity">
    <reaction evidence="10">
        <text>O-phospho-L-homoserine + H2O = L-threonine + phosphate</text>
        <dbReference type="Rhea" id="RHEA:10840"/>
        <dbReference type="ChEBI" id="CHEBI:15377"/>
        <dbReference type="ChEBI" id="CHEBI:43474"/>
        <dbReference type="ChEBI" id="CHEBI:57590"/>
        <dbReference type="ChEBI" id="CHEBI:57926"/>
        <dbReference type="EC" id="4.2.3.1"/>
    </reaction>
</comment>
<evidence type="ECO:0000313" key="16">
    <source>
        <dbReference type="Proteomes" id="UP000008207"/>
    </source>
</evidence>
<dbReference type="Pfam" id="PF00291">
    <property type="entry name" value="PALP"/>
    <property type="match status" value="1"/>
</dbReference>